<organism evidence="12 13">
    <name type="scientific">Natronoglomus mannanivorans</name>
    <dbReference type="NCBI Taxonomy" id="2979990"/>
    <lineage>
        <taxon>Archaea</taxon>
        <taxon>Methanobacteriati</taxon>
        <taxon>Methanobacteriota</taxon>
        <taxon>Stenosarchaea group</taxon>
        <taxon>Halobacteria</taxon>
        <taxon>Halobacteriales</taxon>
        <taxon>Natrialbaceae</taxon>
        <taxon>Natronoglomus</taxon>
    </lineage>
</organism>
<evidence type="ECO:0000256" key="10">
    <source>
        <dbReference type="ARBA" id="ARBA00023136"/>
    </source>
</evidence>
<comment type="subcellular location">
    <subcellularLocation>
        <location evidence="2 11">Cell membrane</location>
        <topology evidence="2 11">Multi-pass membrane protein</topology>
    </subcellularLocation>
</comment>
<protein>
    <recommendedName>
        <fullName evidence="5 11">Probable cobalamin biosynthesis protein CobD</fullName>
    </recommendedName>
</protein>
<name>A0ABT2QDC0_9EURY</name>
<sequence>MTLTILAVLGFAVSLDLLIGEPPNTLHPVAWFGRVVGLVDREWTSDERRLRWIGVVVAVVLPLSAAVLVGAIVGGILDVQPMAGAVAAALVLFLTTSLRRLLDLTREVIDATDVGGVGENEIGAGVEMGVETETRTETETKGDLETARTLVRGLVGRDTEGLSAPQLRSAAVESAGENFSDGLIAPLLPFVVLAPVSLPLAAAAAAWVKAVNTLDSMLGYRSKPIGTASARLDDAVMWVPARISAGLLALAALDPGSLARANEWARVPSSPNAGWPMATLACALSVRLEKRDAYVLNPDASLPTVDDGARAIRIVGLAAVLAFALSTVLTVYSPAVAIVEFGRGTELEELGADAVALGIGIGIGIGIESGIEPRIQNWILALEVVRP</sequence>
<evidence type="ECO:0000256" key="8">
    <source>
        <dbReference type="ARBA" id="ARBA00022692"/>
    </source>
</evidence>
<evidence type="ECO:0000256" key="5">
    <source>
        <dbReference type="ARBA" id="ARBA00016185"/>
    </source>
</evidence>
<accession>A0ABT2QDC0</accession>
<evidence type="ECO:0000256" key="11">
    <source>
        <dbReference type="HAMAP-Rule" id="MF_00024"/>
    </source>
</evidence>
<evidence type="ECO:0000256" key="9">
    <source>
        <dbReference type="ARBA" id="ARBA00022989"/>
    </source>
</evidence>
<keyword evidence="7 11" id="KW-0169">Cobalamin biosynthesis</keyword>
<keyword evidence="13" id="KW-1185">Reference proteome</keyword>
<feature type="transmembrane region" description="Helical" evidence="11">
    <location>
        <begin position="350"/>
        <end position="367"/>
    </location>
</feature>
<evidence type="ECO:0000313" key="13">
    <source>
        <dbReference type="Proteomes" id="UP001320972"/>
    </source>
</evidence>
<evidence type="ECO:0000256" key="1">
    <source>
        <dbReference type="ARBA" id="ARBA00003384"/>
    </source>
</evidence>
<dbReference type="InterPro" id="IPR004485">
    <property type="entry name" value="Cobalamin_biosynth_CobD/CbiB"/>
</dbReference>
<feature type="transmembrane region" description="Helical" evidence="11">
    <location>
        <begin position="314"/>
        <end position="338"/>
    </location>
</feature>
<comment type="pathway">
    <text evidence="3 11">Cofactor biosynthesis; adenosylcobalamin biosynthesis.</text>
</comment>
<dbReference type="RefSeq" id="WP_338007816.1">
    <property type="nucleotide sequence ID" value="NZ_JAOPKB010000004.1"/>
</dbReference>
<gene>
    <name evidence="11" type="primary">cobD</name>
    <name evidence="12" type="ORF">OB955_09115</name>
</gene>
<dbReference type="EMBL" id="JAOPKB010000004">
    <property type="protein sequence ID" value="MCU4972901.1"/>
    <property type="molecule type" value="Genomic_DNA"/>
</dbReference>
<comment type="similarity">
    <text evidence="4 11">Belongs to the CobD/CbiB family.</text>
</comment>
<keyword evidence="8 11" id="KW-0812">Transmembrane</keyword>
<dbReference type="PANTHER" id="PTHR34308">
    <property type="entry name" value="COBALAMIN BIOSYNTHESIS PROTEIN CBIB"/>
    <property type="match status" value="1"/>
</dbReference>
<keyword evidence="9 11" id="KW-1133">Transmembrane helix</keyword>
<evidence type="ECO:0000256" key="6">
    <source>
        <dbReference type="ARBA" id="ARBA00022475"/>
    </source>
</evidence>
<evidence type="ECO:0000256" key="2">
    <source>
        <dbReference type="ARBA" id="ARBA00004651"/>
    </source>
</evidence>
<dbReference type="Proteomes" id="UP001320972">
    <property type="component" value="Unassembled WGS sequence"/>
</dbReference>
<dbReference type="HAMAP" id="MF_00024">
    <property type="entry name" value="CobD_CbiB"/>
    <property type="match status" value="1"/>
</dbReference>
<comment type="function">
    <text evidence="1 11">Converts cobyric acid to cobinamide by the addition of aminopropanol on the F carboxylic group.</text>
</comment>
<dbReference type="PANTHER" id="PTHR34308:SF1">
    <property type="entry name" value="COBALAMIN BIOSYNTHESIS PROTEIN CBIB"/>
    <property type="match status" value="1"/>
</dbReference>
<dbReference type="Pfam" id="PF03186">
    <property type="entry name" value="CobD_Cbib"/>
    <property type="match status" value="2"/>
</dbReference>
<evidence type="ECO:0000256" key="3">
    <source>
        <dbReference type="ARBA" id="ARBA00004953"/>
    </source>
</evidence>
<evidence type="ECO:0000256" key="4">
    <source>
        <dbReference type="ARBA" id="ARBA00006263"/>
    </source>
</evidence>
<comment type="caution">
    <text evidence="12">The sequence shown here is derived from an EMBL/GenBank/DDBJ whole genome shotgun (WGS) entry which is preliminary data.</text>
</comment>
<evidence type="ECO:0000256" key="7">
    <source>
        <dbReference type="ARBA" id="ARBA00022573"/>
    </source>
</evidence>
<keyword evidence="10 11" id="KW-0472">Membrane</keyword>
<feature type="transmembrane region" description="Helical" evidence="11">
    <location>
        <begin position="84"/>
        <end position="102"/>
    </location>
</feature>
<keyword evidence="6 11" id="KW-1003">Cell membrane</keyword>
<feature type="transmembrane region" description="Helical" evidence="11">
    <location>
        <begin position="52"/>
        <end position="77"/>
    </location>
</feature>
<evidence type="ECO:0000313" key="12">
    <source>
        <dbReference type="EMBL" id="MCU4972901.1"/>
    </source>
</evidence>
<comment type="caution">
    <text evidence="11">Lacks conserved residue(s) required for the propagation of feature annotation.</text>
</comment>
<proteinExistence type="inferred from homology"/>
<reference evidence="12 13" key="1">
    <citation type="submission" date="2022-09" db="EMBL/GenBank/DDBJ databases">
        <title>Enrichment on poylsaccharides allowed isolation of novel metabolic and taxonomic groups of Haloarchaea.</title>
        <authorList>
            <person name="Sorokin D.Y."/>
            <person name="Elcheninov A.G."/>
            <person name="Khizhniak T.V."/>
            <person name="Kolganova T.V."/>
            <person name="Kublanov I.V."/>
        </authorList>
    </citation>
    <scope>NUCLEOTIDE SEQUENCE [LARGE SCALE GENOMIC DNA]</scope>
    <source>
        <strain evidence="12 13">AArc-m2/3/4</strain>
    </source>
</reference>